<dbReference type="Proteomes" id="UP000316801">
    <property type="component" value="Unassembled WGS sequence"/>
</dbReference>
<dbReference type="RefSeq" id="WP_143127355.1">
    <property type="nucleotide sequence ID" value="NZ_VJMG01000075.1"/>
</dbReference>
<name>A0A549SXU1_9HYPH</name>
<proteinExistence type="predicted"/>
<organism evidence="1 2">
    <name type="scientific">Rhizobium straminoryzae</name>
    <dbReference type="NCBI Taxonomy" id="1387186"/>
    <lineage>
        <taxon>Bacteria</taxon>
        <taxon>Pseudomonadati</taxon>
        <taxon>Pseudomonadota</taxon>
        <taxon>Alphaproteobacteria</taxon>
        <taxon>Hyphomicrobiales</taxon>
        <taxon>Rhizobiaceae</taxon>
        <taxon>Rhizobium/Agrobacterium group</taxon>
        <taxon>Rhizobium</taxon>
    </lineage>
</organism>
<dbReference type="CDD" id="cd10928">
    <property type="entry name" value="CE4_u4"/>
    <property type="match status" value="1"/>
</dbReference>
<comment type="caution">
    <text evidence="1">The sequence shown here is derived from an EMBL/GenBank/DDBJ whole genome shotgun (WGS) entry which is preliminary data.</text>
</comment>
<dbReference type="InterPro" id="IPR011330">
    <property type="entry name" value="Glyco_hydro/deAcase_b/a-brl"/>
</dbReference>
<keyword evidence="2" id="KW-1185">Reference proteome</keyword>
<evidence type="ECO:0000313" key="2">
    <source>
        <dbReference type="Proteomes" id="UP000316801"/>
    </source>
</evidence>
<dbReference type="GO" id="GO:0005975">
    <property type="term" value="P:carbohydrate metabolic process"/>
    <property type="evidence" value="ECO:0007669"/>
    <property type="project" value="InterPro"/>
</dbReference>
<gene>
    <name evidence="1" type="ORF">FNA46_21970</name>
</gene>
<dbReference type="Gene3D" id="3.20.20.370">
    <property type="entry name" value="Glycoside hydrolase/deacetylase"/>
    <property type="match status" value="1"/>
</dbReference>
<accession>A0A549SXU1</accession>
<dbReference type="EMBL" id="VJMG01000075">
    <property type="protein sequence ID" value="TRL34368.1"/>
    <property type="molecule type" value="Genomic_DNA"/>
</dbReference>
<dbReference type="InterPro" id="IPR049591">
    <property type="entry name" value="CE4_u4-like"/>
</dbReference>
<protein>
    <submittedName>
        <fullName evidence="1">Polysaccharide deacetylase family protein</fullName>
    </submittedName>
</protein>
<evidence type="ECO:0000313" key="1">
    <source>
        <dbReference type="EMBL" id="TRL34368.1"/>
    </source>
</evidence>
<reference evidence="1 2" key="1">
    <citation type="submission" date="2019-07" db="EMBL/GenBank/DDBJ databases">
        <title>Ln-dependent methylotrophs.</title>
        <authorList>
            <person name="Tani A."/>
        </authorList>
    </citation>
    <scope>NUCLEOTIDE SEQUENCE [LARGE SCALE GENOMIC DNA]</scope>
    <source>
        <strain evidence="1 2">SM12</strain>
    </source>
</reference>
<dbReference type="AlphaFoldDB" id="A0A549SXU1"/>
<sequence>MSRALVQQHLDDLAGQGRRVDFWLRDDDAVRPTPALERLLSLAARHAVPLTLAVIPEETDEDLADRLAAEPDVTVAVHGWSHRSYSKPPAKKQELGLDRPLNMVLDELAAGFRKLEALHGPRFQPMLVPPWNRIAAEIVEALPDLGFRSLSVFGREKPAALPLLNTHLDIMDWHGTYGGRPSDSLYAELLEHLHAEPALSAIGVLTHHLVHDAAAWDFLEDLLALTARHPACRWRAAPDLLAG</sequence>
<dbReference type="SUPFAM" id="SSF88713">
    <property type="entry name" value="Glycoside hydrolase/deacetylase"/>
    <property type="match status" value="1"/>
</dbReference>